<name>A0AAP0B486_9ASPA</name>
<dbReference type="GO" id="GO:0008234">
    <property type="term" value="F:cysteine-type peptidase activity"/>
    <property type="evidence" value="ECO:0007669"/>
    <property type="project" value="InterPro"/>
</dbReference>
<dbReference type="Gene3D" id="3.90.70.10">
    <property type="entry name" value="Cysteine proteinases"/>
    <property type="match status" value="1"/>
</dbReference>
<dbReference type="PANTHER" id="PTHR12411">
    <property type="entry name" value="CYSTEINE PROTEASE FAMILY C1-RELATED"/>
    <property type="match status" value="1"/>
</dbReference>
<organism evidence="3 4">
    <name type="scientific">Platanthera zijinensis</name>
    <dbReference type="NCBI Taxonomy" id="2320716"/>
    <lineage>
        <taxon>Eukaryota</taxon>
        <taxon>Viridiplantae</taxon>
        <taxon>Streptophyta</taxon>
        <taxon>Embryophyta</taxon>
        <taxon>Tracheophyta</taxon>
        <taxon>Spermatophyta</taxon>
        <taxon>Magnoliopsida</taxon>
        <taxon>Liliopsida</taxon>
        <taxon>Asparagales</taxon>
        <taxon>Orchidaceae</taxon>
        <taxon>Orchidoideae</taxon>
        <taxon>Orchideae</taxon>
        <taxon>Orchidinae</taxon>
        <taxon>Platanthera</taxon>
    </lineage>
</organism>
<dbReference type="AlphaFoldDB" id="A0AAP0B486"/>
<dbReference type="Pfam" id="PF00112">
    <property type="entry name" value="Peptidase_C1"/>
    <property type="match status" value="1"/>
</dbReference>
<evidence type="ECO:0000313" key="4">
    <source>
        <dbReference type="Proteomes" id="UP001418222"/>
    </source>
</evidence>
<sequence>MNKGCCCGSYVGAFNFIQKNEITLEVAYPYTTKDGKCVVNRKNSSLVFIDSYKKVLENEDSLHKTVANQPVFIAIDSHGSNFEDYYGRVFIQNSDTNLDHEMTVVGYVQTLDDFKYWILRNSWGPM</sequence>
<dbReference type="SMART" id="SM00645">
    <property type="entry name" value="Pept_C1"/>
    <property type="match status" value="1"/>
</dbReference>
<dbReference type="GO" id="GO:0006508">
    <property type="term" value="P:proteolysis"/>
    <property type="evidence" value="ECO:0007669"/>
    <property type="project" value="InterPro"/>
</dbReference>
<comment type="caution">
    <text evidence="3">The sequence shown here is derived from an EMBL/GenBank/DDBJ whole genome shotgun (WGS) entry which is preliminary data.</text>
</comment>
<dbReference type="Proteomes" id="UP001418222">
    <property type="component" value="Unassembled WGS sequence"/>
</dbReference>
<accession>A0AAP0B486</accession>
<dbReference type="SUPFAM" id="SSF54001">
    <property type="entry name" value="Cysteine proteinases"/>
    <property type="match status" value="1"/>
</dbReference>
<dbReference type="InterPro" id="IPR038765">
    <property type="entry name" value="Papain-like_cys_pep_sf"/>
</dbReference>
<evidence type="ECO:0000256" key="1">
    <source>
        <dbReference type="ARBA" id="ARBA00008455"/>
    </source>
</evidence>
<reference evidence="3 4" key="1">
    <citation type="journal article" date="2022" name="Nat. Plants">
        <title>Genomes of leafy and leafless Platanthera orchids illuminate the evolution of mycoheterotrophy.</title>
        <authorList>
            <person name="Li M.H."/>
            <person name="Liu K.W."/>
            <person name="Li Z."/>
            <person name="Lu H.C."/>
            <person name="Ye Q.L."/>
            <person name="Zhang D."/>
            <person name="Wang J.Y."/>
            <person name="Li Y.F."/>
            <person name="Zhong Z.M."/>
            <person name="Liu X."/>
            <person name="Yu X."/>
            <person name="Liu D.K."/>
            <person name="Tu X.D."/>
            <person name="Liu B."/>
            <person name="Hao Y."/>
            <person name="Liao X.Y."/>
            <person name="Jiang Y.T."/>
            <person name="Sun W.H."/>
            <person name="Chen J."/>
            <person name="Chen Y.Q."/>
            <person name="Ai Y."/>
            <person name="Zhai J.W."/>
            <person name="Wu S.S."/>
            <person name="Zhou Z."/>
            <person name="Hsiao Y.Y."/>
            <person name="Wu W.L."/>
            <person name="Chen Y.Y."/>
            <person name="Lin Y.F."/>
            <person name="Hsu J.L."/>
            <person name="Li C.Y."/>
            <person name="Wang Z.W."/>
            <person name="Zhao X."/>
            <person name="Zhong W.Y."/>
            <person name="Ma X.K."/>
            <person name="Ma L."/>
            <person name="Huang J."/>
            <person name="Chen G.Z."/>
            <person name="Huang M.Z."/>
            <person name="Huang L."/>
            <person name="Peng D.H."/>
            <person name="Luo Y.B."/>
            <person name="Zou S.Q."/>
            <person name="Chen S.P."/>
            <person name="Lan S."/>
            <person name="Tsai W.C."/>
            <person name="Van de Peer Y."/>
            <person name="Liu Z.J."/>
        </authorList>
    </citation>
    <scope>NUCLEOTIDE SEQUENCE [LARGE SCALE GENOMIC DNA]</scope>
    <source>
        <strain evidence="3">Lor287</strain>
    </source>
</reference>
<protein>
    <submittedName>
        <fullName evidence="3">Vignain</fullName>
    </submittedName>
</protein>
<keyword evidence="4" id="KW-1185">Reference proteome</keyword>
<dbReference type="InterPro" id="IPR000668">
    <property type="entry name" value="Peptidase_C1A_C"/>
</dbReference>
<proteinExistence type="inferred from homology"/>
<dbReference type="EMBL" id="JBBWWQ010000016">
    <property type="protein sequence ID" value="KAK8926647.1"/>
    <property type="molecule type" value="Genomic_DNA"/>
</dbReference>
<dbReference type="InterPro" id="IPR013128">
    <property type="entry name" value="Peptidase_C1A"/>
</dbReference>
<feature type="domain" description="Peptidase C1A papain C-terminal" evidence="2">
    <location>
        <begin position="1"/>
        <end position="126"/>
    </location>
</feature>
<comment type="similarity">
    <text evidence="1">Belongs to the peptidase C1 family.</text>
</comment>
<gene>
    <name evidence="3" type="primary">CYSEP</name>
    <name evidence="3" type="ORF">KSP39_PZI018682</name>
</gene>
<evidence type="ECO:0000259" key="2">
    <source>
        <dbReference type="SMART" id="SM00645"/>
    </source>
</evidence>
<evidence type="ECO:0000313" key="3">
    <source>
        <dbReference type="EMBL" id="KAK8926647.1"/>
    </source>
</evidence>